<dbReference type="SUPFAM" id="SSF55729">
    <property type="entry name" value="Acyl-CoA N-acyltransferases (Nat)"/>
    <property type="match status" value="2"/>
</dbReference>
<keyword evidence="3" id="KW-0133">Cell shape</keyword>
<sequence>MNIQPIANQIDWTSFLNNYGSPSFLQSWEWGSLQEKLGYEILRLGLYDFVIPSKEGIQSKNNLIATAQVIKIKAKRGNMLFVPHGPMIKMTNDKFQITNQYQITKQVIQQLQNYLIHIARVEDFSFIRIAPILHDSKDNRAIFSDLGFRTSPIYMHAERVWELDITKPEEQLLAEMRKTTRYSIRKAEKEGVIIEKYSMINDQHSVNDQSLIFNEFWQVYKKTAEREGFTPFSKKFIQHEFNEFNMTDNALILLG</sequence>
<evidence type="ECO:0000313" key="8">
    <source>
        <dbReference type="Proteomes" id="UP000230108"/>
    </source>
</evidence>
<accession>A0A2M7QFC3</accession>
<dbReference type="InterPro" id="IPR016181">
    <property type="entry name" value="Acyl_CoA_acyltransferase"/>
</dbReference>
<gene>
    <name evidence="7" type="ORF">COY90_00045</name>
</gene>
<evidence type="ECO:0000313" key="7">
    <source>
        <dbReference type="EMBL" id="PIY69553.1"/>
    </source>
</evidence>
<dbReference type="Gene3D" id="3.40.630.30">
    <property type="match status" value="1"/>
</dbReference>
<dbReference type="PANTHER" id="PTHR36174">
    <property type="entry name" value="LIPID II:GLYCINE GLYCYLTRANSFERASE"/>
    <property type="match status" value="1"/>
</dbReference>
<evidence type="ECO:0000256" key="4">
    <source>
        <dbReference type="ARBA" id="ARBA00022984"/>
    </source>
</evidence>
<dbReference type="GO" id="GO:0016755">
    <property type="term" value="F:aminoacyltransferase activity"/>
    <property type="evidence" value="ECO:0007669"/>
    <property type="project" value="InterPro"/>
</dbReference>
<evidence type="ECO:0000256" key="1">
    <source>
        <dbReference type="ARBA" id="ARBA00009943"/>
    </source>
</evidence>
<dbReference type="InterPro" id="IPR050644">
    <property type="entry name" value="PG_Glycine_Bridge_Synth"/>
</dbReference>
<dbReference type="GO" id="GO:0009252">
    <property type="term" value="P:peptidoglycan biosynthetic process"/>
    <property type="evidence" value="ECO:0007669"/>
    <property type="project" value="UniProtKB-KW"/>
</dbReference>
<dbReference type="AlphaFoldDB" id="A0A2M7QFC3"/>
<dbReference type="Proteomes" id="UP000230108">
    <property type="component" value="Unassembled WGS sequence"/>
</dbReference>
<evidence type="ECO:0000256" key="3">
    <source>
        <dbReference type="ARBA" id="ARBA00022960"/>
    </source>
</evidence>
<proteinExistence type="inferred from homology"/>
<keyword evidence="4" id="KW-0573">Peptidoglycan synthesis</keyword>
<keyword evidence="5" id="KW-0012">Acyltransferase</keyword>
<feature type="non-terminal residue" evidence="7">
    <location>
        <position position="255"/>
    </location>
</feature>
<dbReference type="GO" id="GO:0008360">
    <property type="term" value="P:regulation of cell shape"/>
    <property type="evidence" value="ECO:0007669"/>
    <property type="project" value="UniProtKB-KW"/>
</dbReference>
<dbReference type="InterPro" id="IPR003447">
    <property type="entry name" value="FEMABX"/>
</dbReference>
<name>A0A2M7QFC3_9BACT</name>
<dbReference type="PROSITE" id="PS51191">
    <property type="entry name" value="FEMABX"/>
    <property type="match status" value="1"/>
</dbReference>
<keyword evidence="2" id="KW-0808">Transferase</keyword>
<keyword evidence="6" id="KW-0961">Cell wall biogenesis/degradation</keyword>
<dbReference type="EMBL" id="PFLF01000002">
    <property type="protein sequence ID" value="PIY69553.1"/>
    <property type="molecule type" value="Genomic_DNA"/>
</dbReference>
<organism evidence="7 8">
    <name type="scientific">Candidatus Roizmanbacteria bacterium CG_4_10_14_0_8_um_filter_39_9</name>
    <dbReference type="NCBI Taxonomy" id="1974829"/>
    <lineage>
        <taxon>Bacteria</taxon>
        <taxon>Candidatus Roizmaniibacteriota</taxon>
    </lineage>
</organism>
<comment type="similarity">
    <text evidence="1">Belongs to the FemABX family.</text>
</comment>
<dbReference type="PANTHER" id="PTHR36174:SF1">
    <property type="entry name" value="LIPID II:GLYCINE GLYCYLTRANSFERASE"/>
    <property type="match status" value="1"/>
</dbReference>
<dbReference type="GO" id="GO:0071555">
    <property type="term" value="P:cell wall organization"/>
    <property type="evidence" value="ECO:0007669"/>
    <property type="project" value="UniProtKB-KW"/>
</dbReference>
<protein>
    <submittedName>
        <fullName evidence="7">Uncharacterized protein</fullName>
    </submittedName>
</protein>
<evidence type="ECO:0000256" key="5">
    <source>
        <dbReference type="ARBA" id="ARBA00023315"/>
    </source>
</evidence>
<dbReference type="Pfam" id="PF02388">
    <property type="entry name" value="FemAB"/>
    <property type="match status" value="2"/>
</dbReference>
<comment type="caution">
    <text evidence="7">The sequence shown here is derived from an EMBL/GenBank/DDBJ whole genome shotgun (WGS) entry which is preliminary data.</text>
</comment>
<evidence type="ECO:0000256" key="6">
    <source>
        <dbReference type="ARBA" id="ARBA00023316"/>
    </source>
</evidence>
<reference evidence="8" key="1">
    <citation type="submission" date="2017-09" db="EMBL/GenBank/DDBJ databases">
        <title>Depth-based differentiation of microbial function through sediment-hosted aquifers and enrichment of novel symbionts in the deep terrestrial subsurface.</title>
        <authorList>
            <person name="Probst A.J."/>
            <person name="Ladd B."/>
            <person name="Jarett J.K."/>
            <person name="Geller-Mcgrath D.E."/>
            <person name="Sieber C.M.K."/>
            <person name="Emerson J.B."/>
            <person name="Anantharaman K."/>
            <person name="Thomas B.C."/>
            <person name="Malmstrom R."/>
            <person name="Stieglmeier M."/>
            <person name="Klingl A."/>
            <person name="Woyke T."/>
            <person name="Ryan C.M."/>
            <person name="Banfield J.F."/>
        </authorList>
    </citation>
    <scope>NUCLEOTIDE SEQUENCE [LARGE SCALE GENOMIC DNA]</scope>
</reference>
<evidence type="ECO:0000256" key="2">
    <source>
        <dbReference type="ARBA" id="ARBA00022679"/>
    </source>
</evidence>